<sequence>MTRSFQDDLEELLKSQKYCDFKITCNGEEFNVHKAIICARSPVIAAAVDRGFKVRTLRSGKISFLWLRQEKESGTGVIRADSFSPKTVRSMIVFMYTQKYDGIELGRDADAEQVLSKLELLQIDDASGEKAPVDSQGLAKPTPNTFEPLMDHIHVNSIADYFDLPGLRDLANQKIKNILFTHWPVENFINLVNEAFTVTGDQKLHQIISNSIADHIEELIKRDDFADLNMEKGVSTMIIQNVVGRFVRIKDTLEQSVSELRHPNWMLTMEIERQKTAIEGMQNAIAALNENTICRNTSCDGIFDGYVEAYGPQRDLYRLRCGKCRCRHPHNPSGA</sequence>
<evidence type="ECO:0000313" key="2">
    <source>
        <dbReference type="EMBL" id="EEP75403.1"/>
    </source>
</evidence>
<name>C4JL34_UNCRE</name>
<dbReference type="PANTHER" id="PTHR47843:SF5">
    <property type="entry name" value="BTB_POZ DOMAIN PROTEIN"/>
    <property type="match status" value="1"/>
</dbReference>
<evidence type="ECO:0000259" key="1">
    <source>
        <dbReference type="PROSITE" id="PS50097"/>
    </source>
</evidence>
<dbReference type="Gene3D" id="3.30.710.10">
    <property type="entry name" value="Potassium Channel Kv1.1, Chain A"/>
    <property type="match status" value="1"/>
</dbReference>
<dbReference type="PROSITE" id="PS50097">
    <property type="entry name" value="BTB"/>
    <property type="match status" value="1"/>
</dbReference>
<dbReference type="InParanoid" id="C4JL34"/>
<reference evidence="3" key="1">
    <citation type="journal article" date="2009" name="Genome Res.">
        <title>Comparative genomic analyses of the human fungal pathogens Coccidioides and their relatives.</title>
        <authorList>
            <person name="Sharpton T.J."/>
            <person name="Stajich J.E."/>
            <person name="Rounsley S.D."/>
            <person name="Gardner M.J."/>
            <person name="Wortman J.R."/>
            <person name="Jordar V.S."/>
            <person name="Maiti R."/>
            <person name="Kodira C.D."/>
            <person name="Neafsey D.E."/>
            <person name="Zeng Q."/>
            <person name="Hung C.-Y."/>
            <person name="McMahan C."/>
            <person name="Muszewska A."/>
            <person name="Grynberg M."/>
            <person name="Mandel M.A."/>
            <person name="Kellner E.M."/>
            <person name="Barker B.M."/>
            <person name="Galgiani J.N."/>
            <person name="Orbach M.J."/>
            <person name="Kirkland T.N."/>
            <person name="Cole G.T."/>
            <person name="Henn M.R."/>
            <person name="Birren B.W."/>
            <person name="Taylor J.W."/>
        </authorList>
    </citation>
    <scope>NUCLEOTIDE SEQUENCE [LARGE SCALE GENOMIC DNA]</scope>
    <source>
        <strain evidence="3">UAMH 1704</strain>
    </source>
</reference>
<evidence type="ECO:0000313" key="3">
    <source>
        <dbReference type="Proteomes" id="UP000002058"/>
    </source>
</evidence>
<dbReference type="STRING" id="336963.C4JL34"/>
<dbReference type="OrthoDB" id="6359816at2759"/>
<dbReference type="GeneID" id="8444900"/>
<dbReference type="AlphaFoldDB" id="C4JL34"/>
<dbReference type="eggNOG" id="ENOG502SST2">
    <property type="taxonomic scope" value="Eukaryota"/>
</dbReference>
<accession>C4JL34</accession>
<dbReference type="EMBL" id="CH476615">
    <property type="protein sequence ID" value="EEP75403.1"/>
    <property type="molecule type" value="Genomic_DNA"/>
</dbReference>
<protein>
    <recommendedName>
        <fullName evidence="1">BTB domain-containing protein</fullName>
    </recommendedName>
</protein>
<dbReference type="PANTHER" id="PTHR47843">
    <property type="entry name" value="BTB DOMAIN-CONTAINING PROTEIN-RELATED"/>
    <property type="match status" value="1"/>
</dbReference>
<gene>
    <name evidence="2" type="ORF">UREG_00249</name>
</gene>
<dbReference type="InterPro" id="IPR000210">
    <property type="entry name" value="BTB/POZ_dom"/>
</dbReference>
<dbReference type="VEuPathDB" id="FungiDB:UREG_00249"/>
<dbReference type="InterPro" id="IPR011333">
    <property type="entry name" value="SKP1/BTB/POZ_sf"/>
</dbReference>
<dbReference type="RefSeq" id="XP_002540736.1">
    <property type="nucleotide sequence ID" value="XM_002540690.1"/>
</dbReference>
<keyword evidence="3" id="KW-1185">Reference proteome</keyword>
<dbReference type="SMART" id="SM00225">
    <property type="entry name" value="BTB"/>
    <property type="match status" value="1"/>
</dbReference>
<dbReference type="Pfam" id="PF00651">
    <property type="entry name" value="BTB"/>
    <property type="match status" value="1"/>
</dbReference>
<dbReference type="Proteomes" id="UP000002058">
    <property type="component" value="Unassembled WGS sequence"/>
</dbReference>
<dbReference type="KEGG" id="ure:UREG_00249"/>
<dbReference type="SUPFAM" id="SSF54695">
    <property type="entry name" value="POZ domain"/>
    <property type="match status" value="1"/>
</dbReference>
<proteinExistence type="predicted"/>
<organism evidence="2 3">
    <name type="scientific">Uncinocarpus reesii (strain UAMH 1704)</name>
    <dbReference type="NCBI Taxonomy" id="336963"/>
    <lineage>
        <taxon>Eukaryota</taxon>
        <taxon>Fungi</taxon>
        <taxon>Dikarya</taxon>
        <taxon>Ascomycota</taxon>
        <taxon>Pezizomycotina</taxon>
        <taxon>Eurotiomycetes</taxon>
        <taxon>Eurotiomycetidae</taxon>
        <taxon>Onygenales</taxon>
        <taxon>Onygenaceae</taxon>
        <taxon>Uncinocarpus</taxon>
    </lineage>
</organism>
<dbReference type="CDD" id="cd18186">
    <property type="entry name" value="BTB_POZ_ZBTB_KLHL-like"/>
    <property type="match status" value="1"/>
</dbReference>
<feature type="domain" description="BTB" evidence="1">
    <location>
        <begin position="19"/>
        <end position="104"/>
    </location>
</feature>
<dbReference type="OMA" id="HQVIVCP"/>
<dbReference type="HOGENOM" id="CLU_057752_2_0_1"/>